<dbReference type="Pfam" id="PF00355">
    <property type="entry name" value="Rieske"/>
    <property type="match status" value="1"/>
</dbReference>
<dbReference type="RefSeq" id="WP_089398850.1">
    <property type="nucleotide sequence ID" value="NZ_FZOT01000003.1"/>
</dbReference>
<dbReference type="OrthoDB" id="9769355at2"/>
<accession>A0A239F494</accession>
<reference evidence="7 8" key="1">
    <citation type="submission" date="2017-06" db="EMBL/GenBank/DDBJ databases">
        <authorList>
            <person name="Kim H.J."/>
            <person name="Triplett B.A."/>
        </authorList>
    </citation>
    <scope>NUCLEOTIDE SEQUENCE [LARGE SCALE GENOMIC DNA]</scope>
    <source>
        <strain evidence="7 8">U15</strain>
    </source>
</reference>
<evidence type="ECO:0000256" key="2">
    <source>
        <dbReference type="ARBA" id="ARBA00022723"/>
    </source>
</evidence>
<dbReference type="PANTHER" id="PTHR21266:SF60">
    <property type="entry name" value="3-KETOSTEROID-9-ALPHA-MONOOXYGENASE, OXYGENASE COMPONENT"/>
    <property type="match status" value="1"/>
</dbReference>
<feature type="domain" description="Rieske" evidence="6">
    <location>
        <begin position="24"/>
        <end position="125"/>
    </location>
</feature>
<evidence type="ECO:0000256" key="4">
    <source>
        <dbReference type="ARBA" id="ARBA00023004"/>
    </source>
</evidence>
<proteinExistence type="predicted"/>
<dbReference type="AlphaFoldDB" id="A0A239F494"/>
<dbReference type="InterPro" id="IPR050584">
    <property type="entry name" value="Cholesterol_7-desaturase"/>
</dbReference>
<evidence type="ECO:0000313" key="7">
    <source>
        <dbReference type="EMBL" id="SNS51328.1"/>
    </source>
</evidence>
<evidence type="ECO:0000259" key="6">
    <source>
        <dbReference type="PROSITE" id="PS51296"/>
    </source>
</evidence>
<evidence type="ECO:0000256" key="3">
    <source>
        <dbReference type="ARBA" id="ARBA00023002"/>
    </source>
</evidence>
<keyword evidence="3" id="KW-0560">Oxidoreductase</keyword>
<dbReference type="GO" id="GO:0032259">
    <property type="term" value="P:methylation"/>
    <property type="evidence" value="ECO:0007669"/>
    <property type="project" value="UniProtKB-KW"/>
</dbReference>
<keyword evidence="7" id="KW-0808">Transferase</keyword>
<dbReference type="GO" id="GO:0046872">
    <property type="term" value="F:metal ion binding"/>
    <property type="evidence" value="ECO:0007669"/>
    <property type="project" value="UniProtKB-KW"/>
</dbReference>
<evidence type="ECO:0000256" key="1">
    <source>
        <dbReference type="ARBA" id="ARBA00022714"/>
    </source>
</evidence>
<dbReference type="EMBL" id="FZOT01000003">
    <property type="protein sequence ID" value="SNS51328.1"/>
    <property type="molecule type" value="Genomic_DNA"/>
</dbReference>
<keyword evidence="7" id="KW-0489">Methyltransferase</keyword>
<dbReference type="GO" id="GO:0004497">
    <property type="term" value="F:monooxygenase activity"/>
    <property type="evidence" value="ECO:0007669"/>
    <property type="project" value="UniProtKB-KW"/>
</dbReference>
<keyword evidence="1" id="KW-0001">2Fe-2S</keyword>
<sequence length="377" mass="42470">MTQNAPARKQQMADHTTPLIRNCWYVAALAGEIGRELKERTLLGKTVLMYRTQDGKPVIMQNRCPHRNFPLSKGRLDGDNVVCGYHGMNFNTQGQCVFMPSLPNAPTHARIASYPVAERGPLVWIWMGDPAKADPALIPQTPWLSDPGWKTVNGQFHVKTNYVAMHENLLDQTHFPILHAKTGIGTPQYSKSKMEVHVEGDVVHLYRSLLDSPPPDIYGVPMRLTDRNVDRYSDGYFASPALHYAHARIVNKEPREGEKEEYRFTITHIYTPETQGSIHYWWFNSRDCNLDDADADRFLLESSTTAYQEDVDALNWIQETVEKETEPFEELSFGPDRPGIAMRKILLRLANEEAMAAAPATQESAVAAPAVQQPAAA</sequence>
<dbReference type="GO" id="GO:0008168">
    <property type="term" value="F:methyltransferase activity"/>
    <property type="evidence" value="ECO:0007669"/>
    <property type="project" value="UniProtKB-KW"/>
</dbReference>
<dbReference type="PANTHER" id="PTHR21266">
    <property type="entry name" value="IRON-SULFUR DOMAIN CONTAINING PROTEIN"/>
    <property type="match status" value="1"/>
</dbReference>
<evidence type="ECO:0000256" key="5">
    <source>
        <dbReference type="ARBA" id="ARBA00023014"/>
    </source>
</evidence>
<dbReference type="InterPro" id="IPR044043">
    <property type="entry name" value="VanA_C_cat"/>
</dbReference>
<dbReference type="PROSITE" id="PS51296">
    <property type="entry name" value="RIESKE"/>
    <property type="match status" value="1"/>
</dbReference>
<dbReference type="InterPro" id="IPR017941">
    <property type="entry name" value="Rieske_2Fe-2S"/>
</dbReference>
<protein>
    <submittedName>
        <fullName evidence="7">Vanillate O-demethylase monooxygenase subunit</fullName>
    </submittedName>
</protein>
<keyword evidence="7" id="KW-0503">Monooxygenase</keyword>
<name>A0A239F494_9BURK</name>
<keyword evidence="5" id="KW-0411">Iron-sulfur</keyword>
<keyword evidence="2" id="KW-0479">Metal-binding</keyword>
<dbReference type="Gene3D" id="3.90.380.10">
    <property type="entry name" value="Naphthalene 1,2-dioxygenase Alpha Subunit, Chain A, domain 1"/>
    <property type="match status" value="1"/>
</dbReference>
<evidence type="ECO:0000313" key="8">
    <source>
        <dbReference type="Proteomes" id="UP000198284"/>
    </source>
</evidence>
<keyword evidence="8" id="KW-1185">Reference proteome</keyword>
<dbReference type="Pfam" id="PF19112">
    <property type="entry name" value="VanA_C"/>
    <property type="match status" value="1"/>
</dbReference>
<dbReference type="SUPFAM" id="SSF50022">
    <property type="entry name" value="ISP domain"/>
    <property type="match status" value="1"/>
</dbReference>
<dbReference type="SUPFAM" id="SSF55961">
    <property type="entry name" value="Bet v1-like"/>
    <property type="match status" value="1"/>
</dbReference>
<dbReference type="InterPro" id="IPR036922">
    <property type="entry name" value="Rieske_2Fe-2S_sf"/>
</dbReference>
<dbReference type="GO" id="GO:0051537">
    <property type="term" value="F:2 iron, 2 sulfur cluster binding"/>
    <property type="evidence" value="ECO:0007669"/>
    <property type="project" value="UniProtKB-KW"/>
</dbReference>
<gene>
    <name evidence="7" type="ORF">SAMN06265795_103155</name>
</gene>
<dbReference type="Proteomes" id="UP000198284">
    <property type="component" value="Unassembled WGS sequence"/>
</dbReference>
<organism evidence="7 8">
    <name type="scientific">Noviherbaspirillum humi</name>
    <dbReference type="NCBI Taxonomy" id="1688639"/>
    <lineage>
        <taxon>Bacteria</taxon>
        <taxon>Pseudomonadati</taxon>
        <taxon>Pseudomonadota</taxon>
        <taxon>Betaproteobacteria</taxon>
        <taxon>Burkholderiales</taxon>
        <taxon>Oxalobacteraceae</taxon>
        <taxon>Noviherbaspirillum</taxon>
    </lineage>
</organism>
<keyword evidence="4" id="KW-0408">Iron</keyword>
<dbReference type="Gene3D" id="2.102.10.10">
    <property type="entry name" value="Rieske [2Fe-2S] iron-sulphur domain"/>
    <property type="match status" value="1"/>
</dbReference>